<evidence type="ECO:0000313" key="2">
    <source>
        <dbReference type="EMBL" id="OLQ01252.1"/>
    </source>
</evidence>
<reference evidence="2 3" key="1">
    <citation type="submission" date="2016-02" db="EMBL/GenBank/DDBJ databases">
        <title>Genome analysis of coral dinoflagellate symbionts highlights evolutionary adaptations to a symbiotic lifestyle.</title>
        <authorList>
            <person name="Aranda M."/>
            <person name="Li Y."/>
            <person name="Liew Y.J."/>
            <person name="Baumgarten S."/>
            <person name="Simakov O."/>
            <person name="Wilson M."/>
            <person name="Piel J."/>
            <person name="Ashoor H."/>
            <person name="Bougouffa S."/>
            <person name="Bajic V.B."/>
            <person name="Ryu T."/>
            <person name="Ravasi T."/>
            <person name="Bayer T."/>
            <person name="Micklem G."/>
            <person name="Kim H."/>
            <person name="Bhak J."/>
            <person name="Lajeunesse T.C."/>
            <person name="Voolstra C.R."/>
        </authorList>
    </citation>
    <scope>NUCLEOTIDE SEQUENCE [LARGE SCALE GENOMIC DNA]</scope>
    <source>
        <strain evidence="2 3">CCMP2467</strain>
    </source>
</reference>
<proteinExistence type="predicted"/>
<keyword evidence="1" id="KW-1133">Transmembrane helix</keyword>
<accession>A0A1Q9E1H0</accession>
<keyword evidence="1" id="KW-0812">Transmembrane</keyword>
<gene>
    <name evidence="2" type="ORF">AK812_SmicGene16004</name>
</gene>
<name>A0A1Q9E1H0_SYMMI</name>
<keyword evidence="1" id="KW-0472">Membrane</keyword>
<dbReference type="Proteomes" id="UP000186817">
    <property type="component" value="Unassembled WGS sequence"/>
</dbReference>
<sequence length="74" mass="8044">MHHLRALLDSFLPEAGESKGSVVAMAGKNNELLAGHRVQHTGKHFTPVQASACLLVYTMSNFVFGMICVFEKGL</sequence>
<feature type="transmembrane region" description="Helical" evidence="1">
    <location>
        <begin position="48"/>
        <end position="70"/>
    </location>
</feature>
<dbReference type="EMBL" id="LSRX01000299">
    <property type="protein sequence ID" value="OLQ01252.1"/>
    <property type="molecule type" value="Genomic_DNA"/>
</dbReference>
<dbReference type="AlphaFoldDB" id="A0A1Q9E1H0"/>
<comment type="caution">
    <text evidence="2">The sequence shown here is derived from an EMBL/GenBank/DDBJ whole genome shotgun (WGS) entry which is preliminary data.</text>
</comment>
<evidence type="ECO:0000256" key="1">
    <source>
        <dbReference type="SAM" id="Phobius"/>
    </source>
</evidence>
<keyword evidence="3" id="KW-1185">Reference proteome</keyword>
<protein>
    <submittedName>
        <fullName evidence="2">Uncharacterized protein</fullName>
    </submittedName>
</protein>
<organism evidence="2 3">
    <name type="scientific">Symbiodinium microadriaticum</name>
    <name type="common">Dinoflagellate</name>
    <name type="synonym">Zooxanthella microadriatica</name>
    <dbReference type="NCBI Taxonomy" id="2951"/>
    <lineage>
        <taxon>Eukaryota</taxon>
        <taxon>Sar</taxon>
        <taxon>Alveolata</taxon>
        <taxon>Dinophyceae</taxon>
        <taxon>Suessiales</taxon>
        <taxon>Symbiodiniaceae</taxon>
        <taxon>Symbiodinium</taxon>
    </lineage>
</organism>
<evidence type="ECO:0000313" key="3">
    <source>
        <dbReference type="Proteomes" id="UP000186817"/>
    </source>
</evidence>